<evidence type="ECO:0000256" key="5">
    <source>
        <dbReference type="ARBA" id="ARBA00022592"/>
    </source>
</evidence>
<evidence type="ECO:0000256" key="1">
    <source>
        <dbReference type="ARBA" id="ARBA00004651"/>
    </source>
</evidence>
<feature type="transmembrane region" description="Helical" evidence="9">
    <location>
        <begin position="21"/>
        <end position="41"/>
    </location>
</feature>
<evidence type="ECO:0000256" key="4">
    <source>
        <dbReference type="ARBA" id="ARBA00022475"/>
    </source>
</evidence>
<accession>A0A7L7KT72</accession>
<dbReference type="SUPFAM" id="SSF161098">
    <property type="entry name" value="MetI-like"/>
    <property type="match status" value="1"/>
</dbReference>
<dbReference type="GO" id="GO:0006817">
    <property type="term" value="P:phosphate ion transport"/>
    <property type="evidence" value="ECO:0007669"/>
    <property type="project" value="UniProtKB-KW"/>
</dbReference>
<dbReference type="GO" id="GO:0005886">
    <property type="term" value="C:plasma membrane"/>
    <property type="evidence" value="ECO:0007669"/>
    <property type="project" value="UniProtKB-SubCell"/>
</dbReference>
<proteinExistence type="inferred from homology"/>
<comment type="caution">
    <text evidence="10">Lacks conserved residue(s) required for the propagation of feature annotation.</text>
</comment>
<evidence type="ECO:0000256" key="6">
    <source>
        <dbReference type="ARBA" id="ARBA00022692"/>
    </source>
</evidence>
<dbReference type="PROSITE" id="PS50928">
    <property type="entry name" value="ABC_TM1"/>
    <property type="match status" value="1"/>
</dbReference>
<keyword evidence="4 10" id="KW-1003">Cell membrane</keyword>
<evidence type="ECO:0000256" key="3">
    <source>
        <dbReference type="ARBA" id="ARBA00022448"/>
    </source>
</evidence>
<keyword evidence="3 9" id="KW-0813">Transport</keyword>
<dbReference type="EMBL" id="CP048914">
    <property type="protein sequence ID" value="QMS86010.1"/>
    <property type="molecule type" value="Genomic_DNA"/>
</dbReference>
<gene>
    <name evidence="12" type="primary">pstC</name>
    <name evidence="12" type="ORF">G4Z02_04195</name>
</gene>
<dbReference type="Pfam" id="PF00528">
    <property type="entry name" value="BPD_transp_1"/>
    <property type="match status" value="1"/>
</dbReference>
<keyword evidence="5 10" id="KW-0592">Phosphate transport</keyword>
<comment type="subcellular location">
    <subcellularLocation>
        <location evidence="1 9">Cell membrane</location>
        <topology evidence="1 9">Multi-pass membrane protein</topology>
    </subcellularLocation>
</comment>
<dbReference type="PANTHER" id="PTHR30425:SF1">
    <property type="entry name" value="PHOSPHATE TRANSPORT SYSTEM PERMEASE PROTEIN PSTC"/>
    <property type="match status" value="1"/>
</dbReference>
<name>A0A7L7KT72_9MOLU</name>
<evidence type="ECO:0000256" key="10">
    <source>
        <dbReference type="RuleBase" id="RU363054"/>
    </source>
</evidence>
<evidence type="ECO:0000313" key="13">
    <source>
        <dbReference type="Proteomes" id="UP000514720"/>
    </source>
</evidence>
<dbReference type="AlphaFoldDB" id="A0A7L7KT72"/>
<dbReference type="InterPro" id="IPR011864">
    <property type="entry name" value="Phosphate_PstC"/>
</dbReference>
<comment type="function">
    <text evidence="10">Part of the binding-protein-dependent transport system for phosphate; probably responsible for the translocation of the substrate across the membrane.</text>
</comment>
<feature type="domain" description="ABC transmembrane type-1" evidence="11">
    <location>
        <begin position="86"/>
        <end position="301"/>
    </location>
</feature>
<dbReference type="Proteomes" id="UP000514720">
    <property type="component" value="Chromosome"/>
</dbReference>
<comment type="similarity">
    <text evidence="2 10">Belongs to the binding-protein-dependent transport system permease family. CysTW subfamily.</text>
</comment>
<dbReference type="PANTHER" id="PTHR30425">
    <property type="entry name" value="PHOSPHATE TRANSPORT SYSTEM PERMEASE PROTEIN PST"/>
    <property type="match status" value="1"/>
</dbReference>
<protein>
    <recommendedName>
        <fullName evidence="10">Phosphate transport system permease protein</fullName>
    </recommendedName>
</protein>
<dbReference type="Gene3D" id="1.10.3720.10">
    <property type="entry name" value="MetI-like"/>
    <property type="match status" value="1"/>
</dbReference>
<evidence type="ECO:0000256" key="7">
    <source>
        <dbReference type="ARBA" id="ARBA00022989"/>
    </source>
</evidence>
<feature type="transmembrane region" description="Helical" evidence="9">
    <location>
        <begin position="81"/>
        <end position="114"/>
    </location>
</feature>
<feature type="transmembrane region" description="Helical" evidence="9">
    <location>
        <begin position="126"/>
        <end position="151"/>
    </location>
</feature>
<dbReference type="NCBIfam" id="TIGR02138">
    <property type="entry name" value="phosphate_pstC"/>
    <property type="match status" value="1"/>
</dbReference>
<dbReference type="InterPro" id="IPR051124">
    <property type="entry name" value="Phosphate_Transport_Permease"/>
</dbReference>
<evidence type="ECO:0000313" key="12">
    <source>
        <dbReference type="EMBL" id="QMS86010.1"/>
    </source>
</evidence>
<dbReference type="GO" id="GO:0005315">
    <property type="term" value="F:phosphate transmembrane transporter activity"/>
    <property type="evidence" value="ECO:0007669"/>
    <property type="project" value="InterPro"/>
</dbReference>
<organism evidence="12 13">
    <name type="scientific">Candidatus Xianfuyuplasma coldseepsis</name>
    <dbReference type="NCBI Taxonomy" id="2782163"/>
    <lineage>
        <taxon>Bacteria</taxon>
        <taxon>Bacillati</taxon>
        <taxon>Mycoplasmatota</taxon>
        <taxon>Mollicutes</taxon>
        <taxon>Candidatus Izemoplasmatales</taxon>
        <taxon>Candidatus Izemoplasmataceae</taxon>
        <taxon>Candidatus Xianfuyuplasma</taxon>
    </lineage>
</organism>
<keyword evidence="7 9" id="KW-1133">Transmembrane helix</keyword>
<feature type="transmembrane region" description="Helical" evidence="9">
    <location>
        <begin position="282"/>
        <end position="304"/>
    </location>
</feature>
<keyword evidence="6 9" id="KW-0812">Transmembrane</keyword>
<dbReference type="InterPro" id="IPR035906">
    <property type="entry name" value="MetI-like_sf"/>
</dbReference>
<sequence>MREKLRFNSRKERVDFIIHSMFLLATVVSASFIIIIVIFIAQEGMIPFVTDNDGLGAVNLWRFLTGFTWLKGTAFQSNLYAVGYIIINTLYVAFLSLLLAMPIGVLTALFIAKIAPKKIAEVLRTIVEMLAAIPSIVYGLFGAGLILPWIYEFAKIFGVQSKGGNSVLATVLVLSLMILPTITALSEVAIRSVRSDIEHGSLALGATKTQTNFKVVLTSAKSGIFASAILGVGRALGEATAVSLVAGNARSGPSFGLFETTSTLTSTMLQGLKETVGIDYDIRFSVGIVLMVVILLTNVTLNFVKKEVGNVDVK</sequence>
<evidence type="ECO:0000256" key="8">
    <source>
        <dbReference type="ARBA" id="ARBA00023136"/>
    </source>
</evidence>
<keyword evidence="13" id="KW-1185">Reference proteome</keyword>
<feature type="transmembrane region" description="Helical" evidence="9">
    <location>
        <begin position="163"/>
        <end position="185"/>
    </location>
</feature>
<evidence type="ECO:0000256" key="2">
    <source>
        <dbReference type="ARBA" id="ARBA00007069"/>
    </source>
</evidence>
<evidence type="ECO:0000256" key="9">
    <source>
        <dbReference type="RuleBase" id="RU363032"/>
    </source>
</evidence>
<dbReference type="KEGG" id="xcl:G4Z02_04195"/>
<reference evidence="12 13" key="1">
    <citation type="submission" date="2020-02" db="EMBL/GenBank/DDBJ databases">
        <authorList>
            <person name="Zheng R.K."/>
            <person name="Sun C.M."/>
        </authorList>
    </citation>
    <scope>NUCLEOTIDE SEQUENCE [LARGE SCALE GENOMIC DNA]</scope>
    <source>
        <strain evidence="13">zrk13</strain>
    </source>
</reference>
<evidence type="ECO:0000259" key="11">
    <source>
        <dbReference type="PROSITE" id="PS50928"/>
    </source>
</evidence>
<dbReference type="InterPro" id="IPR000515">
    <property type="entry name" value="MetI-like"/>
</dbReference>
<dbReference type="CDD" id="cd06261">
    <property type="entry name" value="TM_PBP2"/>
    <property type="match status" value="1"/>
</dbReference>
<keyword evidence="8 9" id="KW-0472">Membrane</keyword>